<sequence length="243" mass="27400">EAPWPDTTTETTFLAKPDAIMEHCNRKYNSMNILCVEVNVEKLPSGGGDLDPSYEQVLLHQSLAGLIGIHGAQLTQGLLLPENSTLVELLPWVPINYFPSGHDGWGVWTQLSNEPTPVGIMFHNTDLHHYGFKLGRDSVPLCQNVSNIKMHKFEEEDDLPDNHEAVTELEHCLYTLHEQEFRWDERNFVVGKEMIDGLMTFYPAWLIAKFAMGTDDPNGSPDGIGRDTHYNELTCDNASGYKE</sequence>
<name>K0RZH5_THAOC</name>
<dbReference type="OrthoDB" id="53935at2759"/>
<dbReference type="AlphaFoldDB" id="K0RZH5"/>
<accession>K0RZH5</accession>
<comment type="caution">
    <text evidence="1">The sequence shown here is derived from an EMBL/GenBank/DDBJ whole genome shotgun (WGS) entry which is preliminary data.</text>
</comment>
<evidence type="ECO:0000313" key="2">
    <source>
        <dbReference type="Proteomes" id="UP000266841"/>
    </source>
</evidence>
<dbReference type="EMBL" id="AGNL01025115">
    <property type="protein sequence ID" value="EJK58475.1"/>
    <property type="molecule type" value="Genomic_DNA"/>
</dbReference>
<reference evidence="1 2" key="1">
    <citation type="journal article" date="2012" name="Genome Biol.">
        <title>Genome and low-iron response of an oceanic diatom adapted to chronic iron limitation.</title>
        <authorList>
            <person name="Lommer M."/>
            <person name="Specht M."/>
            <person name="Roy A.S."/>
            <person name="Kraemer L."/>
            <person name="Andreson R."/>
            <person name="Gutowska M.A."/>
            <person name="Wolf J."/>
            <person name="Bergner S.V."/>
            <person name="Schilhabel M.B."/>
            <person name="Klostermeier U.C."/>
            <person name="Beiko R.G."/>
            <person name="Rosenstiel P."/>
            <person name="Hippler M."/>
            <person name="Laroche J."/>
        </authorList>
    </citation>
    <scope>NUCLEOTIDE SEQUENCE [LARGE SCALE GENOMIC DNA]</scope>
    <source>
        <strain evidence="1 2">CCMP1005</strain>
    </source>
</reference>
<gene>
    <name evidence="1" type="ORF">THAOC_21394</name>
</gene>
<dbReference type="Proteomes" id="UP000266841">
    <property type="component" value="Unassembled WGS sequence"/>
</dbReference>
<proteinExistence type="predicted"/>
<organism evidence="1 2">
    <name type="scientific">Thalassiosira oceanica</name>
    <name type="common">Marine diatom</name>
    <dbReference type="NCBI Taxonomy" id="159749"/>
    <lineage>
        <taxon>Eukaryota</taxon>
        <taxon>Sar</taxon>
        <taxon>Stramenopiles</taxon>
        <taxon>Ochrophyta</taxon>
        <taxon>Bacillariophyta</taxon>
        <taxon>Coscinodiscophyceae</taxon>
        <taxon>Thalassiosirophycidae</taxon>
        <taxon>Thalassiosirales</taxon>
        <taxon>Thalassiosiraceae</taxon>
        <taxon>Thalassiosira</taxon>
    </lineage>
</organism>
<feature type="non-terminal residue" evidence="1">
    <location>
        <position position="1"/>
    </location>
</feature>
<protein>
    <submittedName>
        <fullName evidence="1">Uncharacterized protein</fullName>
    </submittedName>
</protein>
<keyword evidence="2" id="KW-1185">Reference proteome</keyword>
<evidence type="ECO:0000313" key="1">
    <source>
        <dbReference type="EMBL" id="EJK58475.1"/>
    </source>
</evidence>